<gene>
    <name evidence="4" type="ORF">CORMATOL_02541</name>
</gene>
<evidence type="ECO:0000259" key="2">
    <source>
        <dbReference type="PROSITE" id="PS51192"/>
    </source>
</evidence>
<dbReference type="InterPro" id="IPR025285">
    <property type="entry name" value="DUF4145"/>
</dbReference>
<dbReference type="GO" id="GO:0009035">
    <property type="term" value="F:type I site-specific deoxyribonuclease activity"/>
    <property type="evidence" value="ECO:0007669"/>
    <property type="project" value="UniProtKB-EC"/>
</dbReference>
<feature type="domain" description="Helicase C-terminal" evidence="3">
    <location>
        <begin position="643"/>
        <end position="803"/>
    </location>
</feature>
<dbReference type="GO" id="GO:0003677">
    <property type="term" value="F:DNA binding"/>
    <property type="evidence" value="ECO:0007669"/>
    <property type="project" value="UniProtKB-KW"/>
</dbReference>
<accession>C0E6A8</accession>
<keyword evidence="4" id="KW-0547">Nucleotide-binding</keyword>
<feature type="domain" description="Helicase ATP-binding" evidence="2">
    <location>
        <begin position="405"/>
        <end position="556"/>
    </location>
</feature>
<dbReference type="InterPro" id="IPR050742">
    <property type="entry name" value="Helicase_Restrict-Modif_Enz"/>
</dbReference>
<evidence type="ECO:0000313" key="5">
    <source>
        <dbReference type="Proteomes" id="UP000006247"/>
    </source>
</evidence>
<dbReference type="CDD" id="cd18032">
    <property type="entry name" value="DEXHc_RE_I_III_res"/>
    <property type="match status" value="1"/>
</dbReference>
<proteinExistence type="predicted"/>
<dbReference type="InterPro" id="IPR013670">
    <property type="entry name" value="EcoEI_R_C_dom"/>
</dbReference>
<dbReference type="SUPFAM" id="SSF52540">
    <property type="entry name" value="P-loop containing nucleoside triphosphate hydrolases"/>
    <property type="match status" value="1"/>
</dbReference>
<feature type="coiled-coil region" evidence="1">
    <location>
        <begin position="152"/>
        <end position="232"/>
    </location>
</feature>
<dbReference type="Pfam" id="PF13643">
    <property type="entry name" value="DUF4145"/>
    <property type="match status" value="1"/>
</dbReference>
<protein>
    <submittedName>
        <fullName evidence="4">Helicase C-terminal domain protein</fullName>
    </submittedName>
</protein>
<dbReference type="HOGENOM" id="CLU_009326_0_0_11"/>
<keyword evidence="4" id="KW-0347">Helicase</keyword>
<dbReference type="SMART" id="SM00487">
    <property type="entry name" value="DEXDc"/>
    <property type="match status" value="1"/>
</dbReference>
<dbReference type="PANTHER" id="PTHR47396">
    <property type="entry name" value="TYPE I RESTRICTION ENZYME ECOKI R PROTEIN"/>
    <property type="match status" value="1"/>
</dbReference>
<dbReference type="PROSITE" id="PS51194">
    <property type="entry name" value="HELICASE_CTER"/>
    <property type="match status" value="1"/>
</dbReference>
<evidence type="ECO:0000256" key="1">
    <source>
        <dbReference type="SAM" id="Coils"/>
    </source>
</evidence>
<dbReference type="InterPro" id="IPR001650">
    <property type="entry name" value="Helicase_C-like"/>
</dbReference>
<dbReference type="RefSeq" id="WP_005522752.1">
    <property type="nucleotide sequence ID" value="NZ_EQ973330.1"/>
</dbReference>
<keyword evidence="4" id="KW-0378">Hydrolase</keyword>
<dbReference type="EMBL" id="ACEB01000042">
    <property type="protein sequence ID" value="EEG25949.1"/>
    <property type="molecule type" value="Genomic_DNA"/>
</dbReference>
<dbReference type="InterPro" id="IPR014001">
    <property type="entry name" value="Helicase_ATP-bd"/>
</dbReference>
<keyword evidence="4" id="KW-0067">ATP-binding</keyword>
<evidence type="ECO:0000313" key="4">
    <source>
        <dbReference type="EMBL" id="EEG25949.1"/>
    </source>
</evidence>
<dbReference type="PANTHER" id="PTHR47396:SF1">
    <property type="entry name" value="ATP-DEPENDENT HELICASE IRC3-RELATED"/>
    <property type="match status" value="1"/>
</dbReference>
<dbReference type="GO" id="GO:0004386">
    <property type="term" value="F:helicase activity"/>
    <property type="evidence" value="ECO:0007669"/>
    <property type="project" value="UniProtKB-KW"/>
</dbReference>
<dbReference type="Pfam" id="PF04851">
    <property type="entry name" value="ResIII"/>
    <property type="match status" value="1"/>
</dbReference>
<dbReference type="Gene3D" id="3.40.50.300">
    <property type="entry name" value="P-loop containing nucleotide triphosphate hydrolases"/>
    <property type="match status" value="2"/>
</dbReference>
<dbReference type="GO" id="GO:0009307">
    <property type="term" value="P:DNA restriction-modification system"/>
    <property type="evidence" value="ECO:0007669"/>
    <property type="project" value="UniProtKB-KW"/>
</dbReference>
<comment type="caution">
    <text evidence="4">The sequence shown here is derived from an EMBL/GenBank/DDBJ whole genome shotgun (WGS) entry which is preliminary data.</text>
</comment>
<keyword evidence="1" id="KW-0175">Coiled coil</keyword>
<evidence type="ECO:0000259" key="3">
    <source>
        <dbReference type="PROSITE" id="PS51194"/>
    </source>
</evidence>
<dbReference type="InterPro" id="IPR027417">
    <property type="entry name" value="P-loop_NTPase"/>
</dbReference>
<reference evidence="4 5" key="1">
    <citation type="submission" date="2009-01" db="EMBL/GenBank/DDBJ databases">
        <authorList>
            <person name="Fulton L."/>
            <person name="Clifton S."/>
            <person name="Chinwalla A.T."/>
            <person name="Mitreva M."/>
            <person name="Sodergren E."/>
            <person name="Weinstock G."/>
            <person name="Clifton S."/>
            <person name="Dooling D.J."/>
            <person name="Fulton B."/>
            <person name="Minx P."/>
            <person name="Pepin K.H."/>
            <person name="Johnson M."/>
            <person name="Bhonagiri V."/>
            <person name="Nash W.E."/>
            <person name="Mardis E.R."/>
            <person name="Wilson R.K."/>
        </authorList>
    </citation>
    <scope>NUCLEOTIDE SEQUENCE [LARGE SCALE GENOMIC DNA]</scope>
    <source>
        <strain evidence="4 5">ATCC 33806</strain>
    </source>
</reference>
<dbReference type="GO" id="GO:0005524">
    <property type="term" value="F:ATP binding"/>
    <property type="evidence" value="ECO:0007669"/>
    <property type="project" value="UniProtKB-KW"/>
</dbReference>
<sequence>MITPQPSNFAFIGRVWPELLIHCRNAEQSAVSNPRVAGIEARFTLERLVDHIVEAYGLRSVSDWNLNDKLNHRSFKDRVNQRIHDKMNVLRRFGNDAAHNPDHIDPERAVRAIGQLFDILVWAAVNVARPPLERTKLPTFDRSIVYNAPKQRQRSQQEIAKLNQQLQKAVDEIETTKLLLTEREETWRQERKAHLDQIAAFKGQTEELARARDQLEAELAQLRADIAANTRSIDTSNNFAISEAETRRDLIDPALAEAGFNVARGNLKTEFCLADGKGVVDYVLFGDDGRPYAIVEAKRAGKAIDAGRQQAEYYADELEKQFGLRPIIYYTNGHEIRLLDDAANLPGIGAGAGYPSRAVEGYATKDELYAMIRRRTQRQDLNTVSVDTQIAGRPYQITMLQAVAERFGAGHRRALLVMATGTGKTRTAIALVKQLAQAGWVKNVLFLADRKSLVKQAAEAFSEHLRDMPVVDLLRNQHGTGQVYCSTYQTMMKLLGSRFGTYQFDLIIVDEAHRSIYRRYSRIFDYFDSLLLGLTATPRCDVDHNTYALFQLNDGQPTANYSLDEAVDEGYLVPFKAFQCSSVILRDGVAYKDLSPEEQQQWENQDWGIDDDGLPLDIPLEVESEEINLKLYNKDTIRKVVGQVLCHGIKVAGADRIGKTIFFTRSKKHAQLVCDIIHETNPQVRAAVITHEVYDSLDLIDRFKASGKGSLDVAISVDMLDTGVDVPAVVNLVFFKPVYSNTKFWQMIGRGTRLAPNLFGKGLDKREFYVFDYCDNLRRFEDAEHIVSTTGSQQRPLSERTFLKRIELASLLPADDPTRADLVSGLRNQLQTVPISSVLVRPEDRAELEHYLCADAWGSGTDIESAGKLAYLPFADDPEDEEQAKRFDYLMLTLQLALARGEALPTRHRDRVTNIARHLLSKTNVPRVADAASTLEHYSEDLWWEGITIADLELARRTLRTLVQFIDPGYRSEVVLDIEDELAEPAEFNLPTETANLSYSSVEDQLREVLEKHLDDLPIQRLRKMKPLTAMDLAALEEIIAGVEGVDEFRARIGDQSIVGFVRSLIGLDQEAVQEQFADFLSRSNLNAKQQEFLRRIIRVLAKTGSLTIGQLFEEPFKDLGNVFDVFPGDDTIVYDLKDRLDRIGKMDVAGGGVGEAG</sequence>
<dbReference type="PROSITE" id="PS51192">
    <property type="entry name" value="HELICASE_ATP_BIND_1"/>
    <property type="match status" value="1"/>
</dbReference>
<dbReference type="Pfam" id="PF00271">
    <property type="entry name" value="Helicase_C"/>
    <property type="match status" value="1"/>
</dbReference>
<dbReference type="InterPro" id="IPR006935">
    <property type="entry name" value="Helicase/UvrB_N"/>
</dbReference>
<dbReference type="Proteomes" id="UP000006247">
    <property type="component" value="Unassembled WGS sequence"/>
</dbReference>
<organism evidence="4 5">
    <name type="scientific">Corynebacterium matruchotii ATCC 33806</name>
    <dbReference type="NCBI Taxonomy" id="566549"/>
    <lineage>
        <taxon>Bacteria</taxon>
        <taxon>Bacillati</taxon>
        <taxon>Actinomycetota</taxon>
        <taxon>Actinomycetes</taxon>
        <taxon>Mycobacteriales</taxon>
        <taxon>Corynebacteriaceae</taxon>
        <taxon>Corynebacterium</taxon>
    </lineage>
</organism>
<dbReference type="AlphaFoldDB" id="C0E6A8"/>
<dbReference type="Gene3D" id="3.90.1570.30">
    <property type="match status" value="1"/>
</dbReference>
<name>C0E6A8_9CORY</name>
<dbReference type="Pfam" id="PF08463">
    <property type="entry name" value="EcoEI_R_C"/>
    <property type="match status" value="1"/>
</dbReference>
<dbReference type="GO" id="GO:0005829">
    <property type="term" value="C:cytosol"/>
    <property type="evidence" value="ECO:0007669"/>
    <property type="project" value="TreeGrafter"/>
</dbReference>